<feature type="compositionally biased region" description="Basic and acidic residues" evidence="1">
    <location>
        <begin position="12"/>
        <end position="25"/>
    </location>
</feature>
<organism evidence="2 3">
    <name type="scientific">Candidatus Komeilibacteria bacterium RIFCSPLOWO2_02_FULL_48_11</name>
    <dbReference type="NCBI Taxonomy" id="1798553"/>
    <lineage>
        <taxon>Bacteria</taxon>
        <taxon>Candidatus Komeiliibacteriota</taxon>
    </lineage>
</organism>
<dbReference type="AlphaFoldDB" id="A0A1G2BXW1"/>
<dbReference type="STRING" id="1798553.A3H70_05610"/>
<evidence type="ECO:0000256" key="1">
    <source>
        <dbReference type="SAM" id="MobiDB-lite"/>
    </source>
</evidence>
<evidence type="ECO:0000313" key="2">
    <source>
        <dbReference type="EMBL" id="OGY93017.1"/>
    </source>
</evidence>
<protein>
    <submittedName>
        <fullName evidence="2">Uncharacterized protein</fullName>
    </submittedName>
</protein>
<gene>
    <name evidence="2" type="ORF">A3H70_05610</name>
</gene>
<dbReference type="EMBL" id="MHKO01000007">
    <property type="protein sequence ID" value="OGY93017.1"/>
    <property type="molecule type" value="Genomic_DNA"/>
</dbReference>
<comment type="caution">
    <text evidence="2">The sequence shown here is derived from an EMBL/GenBank/DDBJ whole genome shotgun (WGS) entry which is preliminary data.</text>
</comment>
<accession>A0A1G2BXW1</accession>
<reference evidence="2 3" key="1">
    <citation type="journal article" date="2016" name="Nat. Commun.">
        <title>Thousands of microbial genomes shed light on interconnected biogeochemical processes in an aquifer system.</title>
        <authorList>
            <person name="Anantharaman K."/>
            <person name="Brown C.T."/>
            <person name="Hug L.A."/>
            <person name="Sharon I."/>
            <person name="Castelle C.J."/>
            <person name="Probst A.J."/>
            <person name="Thomas B.C."/>
            <person name="Singh A."/>
            <person name="Wilkins M.J."/>
            <person name="Karaoz U."/>
            <person name="Brodie E.L."/>
            <person name="Williams K.H."/>
            <person name="Hubbard S.S."/>
            <person name="Banfield J.F."/>
        </authorList>
    </citation>
    <scope>NUCLEOTIDE SEQUENCE [LARGE SCALE GENOMIC DNA]</scope>
</reference>
<dbReference type="Proteomes" id="UP000178109">
    <property type="component" value="Unassembled WGS sequence"/>
</dbReference>
<name>A0A1G2BXW1_9BACT</name>
<sequence>MPDFINTIKNQFSREARPLPPEQKDTLPQPETPKAPEIQKELGEIKSKVEVSEEPVASPSAARQILPKTQSAVAPQNKSERLVSIEKVMASGLEEIYANLDSGTQQMLKDEGEKTASQIEALLEKGKDVAKKILRLIRQWLHKIPGVNKFFLEQESKIKTDRIMGMRKD</sequence>
<evidence type="ECO:0000313" key="3">
    <source>
        <dbReference type="Proteomes" id="UP000178109"/>
    </source>
</evidence>
<proteinExistence type="predicted"/>
<feature type="region of interest" description="Disordered" evidence="1">
    <location>
        <begin position="1"/>
        <end position="35"/>
    </location>
</feature>